<dbReference type="SUPFAM" id="SSF52317">
    <property type="entry name" value="Class I glutamine amidotransferase-like"/>
    <property type="match status" value="1"/>
</dbReference>
<accession>C7NKI2</accession>
<name>C7NKI2_KYTSD</name>
<reference evidence="1 2" key="1">
    <citation type="journal article" date="2009" name="Stand. Genomic Sci.">
        <title>Complete genome sequence of Kytococcus sedentarius type strain (541).</title>
        <authorList>
            <person name="Sims D."/>
            <person name="Brettin T."/>
            <person name="Detter J.C."/>
            <person name="Han C."/>
            <person name="Lapidus A."/>
            <person name="Copeland A."/>
            <person name="Glavina Del Rio T."/>
            <person name="Nolan M."/>
            <person name="Chen F."/>
            <person name="Lucas S."/>
            <person name="Tice H."/>
            <person name="Cheng J.F."/>
            <person name="Bruce D."/>
            <person name="Goodwin L."/>
            <person name="Pitluck S."/>
            <person name="Ovchinnikova G."/>
            <person name="Pati A."/>
            <person name="Ivanova N."/>
            <person name="Mavrommatis K."/>
            <person name="Chen A."/>
            <person name="Palaniappan K."/>
            <person name="D'haeseleer P."/>
            <person name="Chain P."/>
            <person name="Bristow J."/>
            <person name="Eisen J.A."/>
            <person name="Markowitz V."/>
            <person name="Hugenholtz P."/>
            <person name="Schneider S."/>
            <person name="Goker M."/>
            <person name="Pukall R."/>
            <person name="Kyrpides N.C."/>
            <person name="Klenk H.P."/>
        </authorList>
    </citation>
    <scope>NUCLEOTIDE SEQUENCE [LARGE SCALE GENOMIC DNA]</scope>
    <source>
        <strain evidence="2">ATCC 14392 / DSM 20547 / JCM 11482 / CCUG 33030 / NBRC 15357 / NCTC 11040 / CCM 314 / 541</strain>
    </source>
</reference>
<organism evidence="1 2">
    <name type="scientific">Kytococcus sedentarius (strain ATCC 14392 / DSM 20547 / JCM 11482 / CCUG 33030 / NBRC 15357 / NCTC 11040 / CCM 314 / 541)</name>
    <name type="common">Micrococcus sedentarius</name>
    <dbReference type="NCBI Taxonomy" id="478801"/>
    <lineage>
        <taxon>Bacteria</taxon>
        <taxon>Bacillati</taxon>
        <taxon>Actinomycetota</taxon>
        <taxon>Actinomycetes</taxon>
        <taxon>Micrococcales</taxon>
        <taxon>Kytococcaceae</taxon>
        <taxon>Kytococcus</taxon>
    </lineage>
</organism>
<dbReference type="AlphaFoldDB" id="C7NKI2"/>
<dbReference type="RefSeq" id="WP_015779959.1">
    <property type="nucleotide sequence ID" value="NC_013169.1"/>
</dbReference>
<sequence>MSTERFGPWAAVFRGRGAVPGCAETVAAILEPLGVWCHYVGPGEEMSLGEALAKGPLVLAHPGGGTVQDEWERIGPDVDLVAPYVAGGGGYLGFCLGAYLAGQGPGYGIIRGGGDTDQWFRRPGADVTHGDPATTTIQWRGQWREVFVQDAPVLLVDEQDPWIRVLARYVNGDVAATLSRWERGWVGLTGPHPEATVDWYTDAGLEPPQNSTRDLAMDLATAVTGLVGR</sequence>
<dbReference type="InterPro" id="IPR029062">
    <property type="entry name" value="Class_I_gatase-like"/>
</dbReference>
<dbReference type="Proteomes" id="UP000006666">
    <property type="component" value="Chromosome"/>
</dbReference>
<dbReference type="EMBL" id="CP001686">
    <property type="protein sequence ID" value="ACV07020.1"/>
    <property type="molecule type" value="Genomic_DNA"/>
</dbReference>
<dbReference type="KEGG" id="kse:Ksed_20250"/>
<gene>
    <name evidence="1" type="ordered locus">Ksed_20250</name>
</gene>
<dbReference type="STRING" id="478801.Ksed_20250"/>
<dbReference type="eggNOG" id="COG4285">
    <property type="taxonomic scope" value="Bacteria"/>
</dbReference>
<evidence type="ECO:0000313" key="1">
    <source>
        <dbReference type="EMBL" id="ACV07020.1"/>
    </source>
</evidence>
<evidence type="ECO:0008006" key="3">
    <source>
        <dbReference type="Google" id="ProtNLM"/>
    </source>
</evidence>
<protein>
    <recommendedName>
        <fullName evidence="3">Biotin-protein ligase N-terminal domain-containing protein</fullName>
    </recommendedName>
</protein>
<keyword evidence="2" id="KW-1185">Reference proteome</keyword>
<evidence type="ECO:0000313" key="2">
    <source>
        <dbReference type="Proteomes" id="UP000006666"/>
    </source>
</evidence>
<proteinExistence type="predicted"/>
<dbReference type="HOGENOM" id="CLU_057558_1_0_11"/>